<geneLocation type="plasmid" evidence="2 3">
    <name>phbz1</name>
</geneLocation>
<keyword evidence="3" id="KW-1185">Reference proteome</keyword>
<organism evidence="2 3">
    <name type="scientific">Helicobacter bizzozeronii (strain CIII-1)</name>
    <dbReference type="NCBI Taxonomy" id="1002804"/>
    <lineage>
        <taxon>Bacteria</taxon>
        <taxon>Pseudomonadati</taxon>
        <taxon>Campylobacterota</taxon>
        <taxon>Epsilonproteobacteria</taxon>
        <taxon>Campylobacterales</taxon>
        <taxon>Helicobacteraceae</taxon>
        <taxon>Helicobacter</taxon>
    </lineage>
</organism>
<evidence type="ECO:0000313" key="2">
    <source>
        <dbReference type="EMBL" id="CCB80883.1"/>
    </source>
</evidence>
<evidence type="ECO:0000256" key="1">
    <source>
        <dbReference type="SAM" id="Phobius"/>
    </source>
</evidence>
<feature type="transmembrane region" description="Helical" evidence="1">
    <location>
        <begin position="16"/>
        <end position="38"/>
    </location>
</feature>
<keyword evidence="1" id="KW-0812">Transmembrane</keyword>
<proteinExistence type="predicted"/>
<name>F8KUE8_HELBC</name>
<sequence>MGVVFGKLAVCDAFTALRVLCLFGIVGLGWWVVLFRGFGFGGLMGGLEWGFGRTFLGLLMGLLINCVKNN</sequence>
<keyword evidence="2" id="KW-0614">Plasmid</keyword>
<gene>
    <name evidence="2" type="ordered locus">HBZC1_p0030</name>
</gene>
<reference evidence="2 3" key="1">
    <citation type="journal article" date="2011" name="J. Bacteriol.">
        <title>Genome sequence of Helicobacter bizzozeronii strain CIII-1, an isolate from human gastric mucosa.</title>
        <authorList>
            <person name="Schott T."/>
            <person name="Rossi M."/>
            <person name="Hanninen M.L."/>
        </authorList>
    </citation>
    <scope>NUCLEOTIDE SEQUENCE [LARGE SCALE GENOMIC DNA]</scope>
    <source>
        <strain evidence="2 3">CIII-1</strain>
    </source>
</reference>
<accession>F8KUE8</accession>
<dbReference type="EMBL" id="FR871758">
    <property type="protein sequence ID" value="CCB80883.1"/>
    <property type="molecule type" value="Genomic_DNA"/>
</dbReference>
<keyword evidence="1" id="KW-0472">Membrane</keyword>
<dbReference type="AlphaFoldDB" id="F8KUE8"/>
<protein>
    <recommendedName>
        <fullName evidence="4">Transmembrane protein</fullName>
    </recommendedName>
</protein>
<evidence type="ECO:0000313" key="3">
    <source>
        <dbReference type="Proteomes" id="UP000008387"/>
    </source>
</evidence>
<dbReference type="KEGG" id="hbi:HBZC1_p0030"/>
<evidence type="ECO:0008006" key="4">
    <source>
        <dbReference type="Google" id="ProtNLM"/>
    </source>
</evidence>
<feature type="transmembrane region" description="Helical" evidence="1">
    <location>
        <begin position="50"/>
        <end position="67"/>
    </location>
</feature>
<dbReference type="Proteomes" id="UP000008387">
    <property type="component" value="Plasmid phbz1"/>
</dbReference>
<keyword evidence="1" id="KW-1133">Transmembrane helix</keyword>
<dbReference type="HOGENOM" id="CLU_2752233_0_0_7"/>